<dbReference type="AlphaFoldDB" id="D8KAS6"/>
<keyword evidence="2" id="KW-0808">Transferase</keyword>
<accession>D8KAS6</accession>
<dbReference type="RefSeq" id="WP_013221569.1">
    <property type="nucleotide sequence ID" value="NC_014315.1"/>
</dbReference>
<dbReference type="CDD" id="cd06223">
    <property type="entry name" value="PRTases_typeI"/>
    <property type="match status" value="1"/>
</dbReference>
<dbReference type="Pfam" id="PF00156">
    <property type="entry name" value="Pribosyltran"/>
    <property type="match status" value="1"/>
</dbReference>
<dbReference type="EMBL" id="CP002086">
    <property type="protein sequence ID" value="ADJ29503.1"/>
    <property type="molecule type" value="Genomic_DNA"/>
</dbReference>
<dbReference type="STRING" id="105559.Nwat_2737"/>
<dbReference type="OrthoDB" id="9802227at2"/>
<dbReference type="EC" id="2.4.2.9" evidence="2"/>
<dbReference type="HOGENOM" id="CLU_094234_1_1_6"/>
<gene>
    <name evidence="2" type="ordered locus">Nwat_2737</name>
</gene>
<evidence type="ECO:0000313" key="3">
    <source>
        <dbReference type="Proteomes" id="UP000000393"/>
    </source>
</evidence>
<proteinExistence type="predicted"/>
<keyword evidence="2" id="KW-0328">Glycosyltransferase</keyword>
<dbReference type="PANTHER" id="PTHR11608:SF0">
    <property type="entry name" value="BIFUNCTIONAL PROTEIN PYRR"/>
    <property type="match status" value="1"/>
</dbReference>
<evidence type="ECO:0000259" key="1">
    <source>
        <dbReference type="Pfam" id="PF00156"/>
    </source>
</evidence>
<protein>
    <submittedName>
        <fullName evidence="2">Uracil phosphoribosyltransferase</fullName>
        <ecNumber evidence="2">2.4.2.9</ecNumber>
    </submittedName>
</protein>
<dbReference type="InterPro" id="IPR000836">
    <property type="entry name" value="PRTase_dom"/>
</dbReference>
<dbReference type="InterPro" id="IPR050137">
    <property type="entry name" value="PyrR_bifunctional"/>
</dbReference>
<dbReference type="Proteomes" id="UP000000393">
    <property type="component" value="Chromosome"/>
</dbReference>
<keyword evidence="3" id="KW-1185">Reference proteome</keyword>
<dbReference type="GO" id="GO:0004845">
    <property type="term" value="F:uracil phosphoribosyltransferase activity"/>
    <property type="evidence" value="ECO:0007669"/>
    <property type="project" value="UniProtKB-EC"/>
</dbReference>
<evidence type="ECO:0000313" key="2">
    <source>
        <dbReference type="EMBL" id="ADJ29503.1"/>
    </source>
</evidence>
<reference evidence="2 3" key="1">
    <citation type="submission" date="2010-06" db="EMBL/GenBank/DDBJ databases">
        <title>Complete sequence of chromosome of Nitrosococcus watsoni C-113.</title>
        <authorList>
            <consortium name="US DOE Joint Genome Institute"/>
            <person name="Lucas S."/>
            <person name="Copeland A."/>
            <person name="Lapidus A."/>
            <person name="Cheng J.-F."/>
            <person name="Bruce D."/>
            <person name="Goodwin L."/>
            <person name="Pitluck S."/>
            <person name="Malfatti S.A."/>
            <person name="Chain P.S.G."/>
            <person name="Land M."/>
            <person name="Hauser L."/>
            <person name="Kyrpides N."/>
            <person name="Ivanova N."/>
            <person name="Cambell M.A."/>
            <person name="Heidelberg J.F."/>
            <person name="Klotz M.G."/>
            <person name="Woyke T."/>
        </authorList>
    </citation>
    <scope>NUCLEOTIDE SEQUENCE [LARGE SCALE GENOMIC DNA]</scope>
    <source>
        <strain evidence="2 3">C-113</strain>
    </source>
</reference>
<feature type="domain" description="Phosphoribosyltransferase" evidence="1">
    <location>
        <begin position="21"/>
        <end position="148"/>
    </location>
</feature>
<dbReference type="KEGG" id="nwa:Nwat_2737"/>
<dbReference type="Gene3D" id="3.40.50.2020">
    <property type="match status" value="1"/>
</dbReference>
<sequence>MNIPQPVSLNVNVLFRNLAIDLSQRMAEQQRNKPAMIGIHTGGVWVAERLLTQELDNLVSDPLGVLNIAYYRDDFTRIGMHPQVQPSQLPFSVANRHIILVDDVLYTGRTVRAALNEIFDYGRPASVTLAVLVERAGRELPIQADVVGHQLDLAPNEQVKLTGPDPLQFSIQYVDPTE</sequence>
<name>D8KAS6_NITWC</name>
<dbReference type="eggNOG" id="COG2065">
    <property type="taxonomic scope" value="Bacteria"/>
</dbReference>
<organism evidence="2 3">
    <name type="scientific">Nitrosococcus watsoni (strain C-113)</name>
    <dbReference type="NCBI Taxonomy" id="105559"/>
    <lineage>
        <taxon>Bacteria</taxon>
        <taxon>Pseudomonadati</taxon>
        <taxon>Pseudomonadota</taxon>
        <taxon>Gammaproteobacteria</taxon>
        <taxon>Chromatiales</taxon>
        <taxon>Chromatiaceae</taxon>
        <taxon>Nitrosococcus</taxon>
    </lineage>
</organism>
<dbReference type="PANTHER" id="PTHR11608">
    <property type="entry name" value="BIFUNCTIONAL PROTEIN PYRR"/>
    <property type="match status" value="1"/>
</dbReference>
<dbReference type="NCBIfam" id="NF003545">
    <property type="entry name" value="PRK05205.1-1"/>
    <property type="match status" value="1"/>
</dbReference>
<dbReference type="InterPro" id="IPR029057">
    <property type="entry name" value="PRTase-like"/>
</dbReference>
<dbReference type="SUPFAM" id="SSF53271">
    <property type="entry name" value="PRTase-like"/>
    <property type="match status" value="1"/>
</dbReference>